<dbReference type="Pfam" id="PF12833">
    <property type="entry name" value="HTH_18"/>
    <property type="match status" value="1"/>
</dbReference>
<evidence type="ECO:0000313" key="5">
    <source>
        <dbReference type="EMBL" id="MBB5792017.1"/>
    </source>
</evidence>
<dbReference type="PANTHER" id="PTHR46796:SF2">
    <property type="entry name" value="TRANSCRIPTIONAL REGULATORY PROTEIN"/>
    <property type="match status" value="1"/>
</dbReference>
<name>A0A7W9GXR5_9ACTN</name>
<dbReference type="InterPro" id="IPR003313">
    <property type="entry name" value="AraC-bd"/>
</dbReference>
<dbReference type="SUPFAM" id="SSF51215">
    <property type="entry name" value="Regulatory protein AraC"/>
    <property type="match status" value="1"/>
</dbReference>
<dbReference type="SUPFAM" id="SSF46689">
    <property type="entry name" value="Homeodomain-like"/>
    <property type="match status" value="2"/>
</dbReference>
<proteinExistence type="predicted"/>
<dbReference type="InterPro" id="IPR018060">
    <property type="entry name" value="HTH_AraC"/>
</dbReference>
<dbReference type="InterPro" id="IPR050204">
    <property type="entry name" value="AraC_XylS_family_regulators"/>
</dbReference>
<keyword evidence="3" id="KW-0804">Transcription</keyword>
<dbReference type="InterPro" id="IPR009057">
    <property type="entry name" value="Homeodomain-like_sf"/>
</dbReference>
<reference evidence="5 6" key="1">
    <citation type="submission" date="2020-08" db="EMBL/GenBank/DDBJ databases">
        <title>Sequencing the genomes of 1000 actinobacteria strains.</title>
        <authorList>
            <person name="Klenk H.-P."/>
        </authorList>
    </citation>
    <scope>NUCLEOTIDE SEQUENCE [LARGE SCALE GENOMIC DNA]</scope>
    <source>
        <strain evidence="5 6">DSM 102122</strain>
    </source>
</reference>
<protein>
    <submittedName>
        <fullName evidence="5">AraC-like DNA-binding protein</fullName>
    </submittedName>
</protein>
<dbReference type="GO" id="GO:0003700">
    <property type="term" value="F:DNA-binding transcription factor activity"/>
    <property type="evidence" value="ECO:0007669"/>
    <property type="project" value="InterPro"/>
</dbReference>
<gene>
    <name evidence="5" type="ORF">HD601_006592</name>
</gene>
<dbReference type="SMART" id="SM00342">
    <property type="entry name" value="HTH_ARAC"/>
    <property type="match status" value="1"/>
</dbReference>
<evidence type="ECO:0000259" key="4">
    <source>
        <dbReference type="PROSITE" id="PS01124"/>
    </source>
</evidence>
<accession>A0A7W9GXR5</accession>
<feature type="domain" description="HTH araC/xylS-type" evidence="4">
    <location>
        <begin position="172"/>
        <end position="269"/>
    </location>
</feature>
<keyword evidence="2 5" id="KW-0238">DNA-binding</keyword>
<sequence>MPPHTAGERVRAWRPEVPGLVEVFHARFTHHAYPAHTHTAWTLLIVDDGAIRFDLDRHHHGAAGSAVTLLPPHVPHDGRAATPDGFRKRVLYLEPGVLGEELIGAAVDHPTLLDRQLRLRVHQLHRALDHPADALEAESRLAFVRDRIVARLTARGTTAGPQVPPSSPELAGRLRDLLDERIADGVSLRSAAARLHAHPTHLVRSFTAAFGLPPHRYLTGRRVELARRLLLAGQRPAEVATAAGFYDQAHLTRHFTRYLGVSPGRYARS</sequence>
<evidence type="ECO:0000256" key="3">
    <source>
        <dbReference type="ARBA" id="ARBA00023163"/>
    </source>
</evidence>
<keyword evidence="1" id="KW-0805">Transcription regulation</keyword>
<dbReference type="InterPro" id="IPR037923">
    <property type="entry name" value="HTH-like"/>
</dbReference>
<keyword evidence="6" id="KW-1185">Reference proteome</keyword>
<evidence type="ECO:0000256" key="2">
    <source>
        <dbReference type="ARBA" id="ARBA00023125"/>
    </source>
</evidence>
<evidence type="ECO:0000313" key="6">
    <source>
        <dbReference type="Proteomes" id="UP000542813"/>
    </source>
</evidence>
<dbReference type="Gene3D" id="1.10.10.60">
    <property type="entry name" value="Homeodomain-like"/>
    <property type="match status" value="1"/>
</dbReference>
<dbReference type="GO" id="GO:0043565">
    <property type="term" value="F:sequence-specific DNA binding"/>
    <property type="evidence" value="ECO:0007669"/>
    <property type="project" value="InterPro"/>
</dbReference>
<dbReference type="AlphaFoldDB" id="A0A7W9GXR5"/>
<dbReference type="Pfam" id="PF02311">
    <property type="entry name" value="AraC_binding"/>
    <property type="match status" value="1"/>
</dbReference>
<dbReference type="PANTHER" id="PTHR46796">
    <property type="entry name" value="HTH-TYPE TRANSCRIPTIONAL ACTIVATOR RHAS-RELATED"/>
    <property type="match status" value="1"/>
</dbReference>
<evidence type="ECO:0000256" key="1">
    <source>
        <dbReference type="ARBA" id="ARBA00023015"/>
    </source>
</evidence>
<organism evidence="5 6">
    <name type="scientific">Jiangella mangrovi</name>
    <dbReference type="NCBI Taxonomy" id="1524084"/>
    <lineage>
        <taxon>Bacteria</taxon>
        <taxon>Bacillati</taxon>
        <taxon>Actinomycetota</taxon>
        <taxon>Actinomycetes</taxon>
        <taxon>Jiangellales</taxon>
        <taxon>Jiangellaceae</taxon>
        <taxon>Jiangella</taxon>
    </lineage>
</organism>
<dbReference type="RefSeq" id="WP_184829238.1">
    <property type="nucleotide sequence ID" value="NZ_JACHMM010000001.1"/>
</dbReference>
<dbReference type="EMBL" id="JACHMM010000001">
    <property type="protein sequence ID" value="MBB5792017.1"/>
    <property type="molecule type" value="Genomic_DNA"/>
</dbReference>
<dbReference type="PROSITE" id="PS01124">
    <property type="entry name" value="HTH_ARAC_FAMILY_2"/>
    <property type="match status" value="1"/>
</dbReference>
<comment type="caution">
    <text evidence="5">The sequence shown here is derived from an EMBL/GenBank/DDBJ whole genome shotgun (WGS) entry which is preliminary data.</text>
</comment>
<dbReference type="Proteomes" id="UP000542813">
    <property type="component" value="Unassembled WGS sequence"/>
</dbReference>